<evidence type="ECO:0000256" key="2">
    <source>
        <dbReference type="ARBA" id="ARBA00022448"/>
    </source>
</evidence>
<keyword evidence="4 7" id="KW-0812">Transmembrane</keyword>
<feature type="transmembrane region" description="Helical" evidence="7">
    <location>
        <begin position="83"/>
        <end position="101"/>
    </location>
</feature>
<evidence type="ECO:0000256" key="7">
    <source>
        <dbReference type="SAM" id="Phobius"/>
    </source>
</evidence>
<dbReference type="InterPro" id="IPR011701">
    <property type="entry name" value="MFS"/>
</dbReference>
<proteinExistence type="predicted"/>
<feature type="transmembrane region" description="Helical" evidence="7">
    <location>
        <begin position="254"/>
        <end position="272"/>
    </location>
</feature>
<dbReference type="EMBL" id="DRLF01000343">
    <property type="protein sequence ID" value="HEC07174.1"/>
    <property type="molecule type" value="Genomic_DNA"/>
</dbReference>
<dbReference type="GO" id="GO:0022857">
    <property type="term" value="F:transmembrane transporter activity"/>
    <property type="evidence" value="ECO:0007669"/>
    <property type="project" value="InterPro"/>
</dbReference>
<dbReference type="AlphaFoldDB" id="A0A831WDJ3"/>
<feature type="transmembrane region" description="Helical" evidence="7">
    <location>
        <begin position="372"/>
        <end position="391"/>
    </location>
</feature>
<keyword evidence="6 7" id="KW-0472">Membrane</keyword>
<dbReference type="GO" id="GO:0005886">
    <property type="term" value="C:plasma membrane"/>
    <property type="evidence" value="ECO:0007669"/>
    <property type="project" value="UniProtKB-SubCell"/>
</dbReference>
<feature type="transmembrane region" description="Helical" evidence="7">
    <location>
        <begin position="342"/>
        <end position="366"/>
    </location>
</feature>
<dbReference type="Pfam" id="PF07690">
    <property type="entry name" value="MFS_1"/>
    <property type="match status" value="1"/>
</dbReference>
<keyword evidence="2" id="KW-0813">Transport</keyword>
<dbReference type="PANTHER" id="PTHR23517:SF2">
    <property type="entry name" value="MULTIDRUG RESISTANCE PROTEIN MDTH"/>
    <property type="match status" value="1"/>
</dbReference>
<organism evidence="9">
    <name type="scientific">Thiolapillus brandeum</name>
    <dbReference type="NCBI Taxonomy" id="1076588"/>
    <lineage>
        <taxon>Bacteria</taxon>
        <taxon>Pseudomonadati</taxon>
        <taxon>Pseudomonadota</taxon>
        <taxon>Gammaproteobacteria</taxon>
        <taxon>Chromatiales</taxon>
        <taxon>Sedimenticolaceae</taxon>
        <taxon>Thiolapillus</taxon>
    </lineage>
</organism>
<evidence type="ECO:0000256" key="5">
    <source>
        <dbReference type="ARBA" id="ARBA00022989"/>
    </source>
</evidence>
<dbReference type="SUPFAM" id="SSF103473">
    <property type="entry name" value="MFS general substrate transporter"/>
    <property type="match status" value="1"/>
</dbReference>
<evidence type="ECO:0000313" key="9">
    <source>
        <dbReference type="EMBL" id="HEC07174.1"/>
    </source>
</evidence>
<dbReference type="InterPro" id="IPR050171">
    <property type="entry name" value="MFS_Transporters"/>
</dbReference>
<evidence type="ECO:0000256" key="6">
    <source>
        <dbReference type="ARBA" id="ARBA00023136"/>
    </source>
</evidence>
<feature type="transmembrane region" description="Helical" evidence="7">
    <location>
        <begin position="170"/>
        <end position="189"/>
    </location>
</feature>
<dbReference type="PANTHER" id="PTHR23517">
    <property type="entry name" value="RESISTANCE PROTEIN MDTM, PUTATIVE-RELATED-RELATED"/>
    <property type="match status" value="1"/>
</dbReference>
<feature type="transmembrane region" description="Helical" evidence="7">
    <location>
        <begin position="140"/>
        <end position="164"/>
    </location>
</feature>
<dbReference type="InterPro" id="IPR020846">
    <property type="entry name" value="MFS_dom"/>
</dbReference>
<comment type="subcellular location">
    <subcellularLocation>
        <location evidence="1">Cell membrane</location>
        <topology evidence="1">Multi-pass membrane protein</topology>
    </subcellularLocation>
</comment>
<keyword evidence="3" id="KW-1003">Cell membrane</keyword>
<keyword evidence="5 7" id="KW-1133">Transmembrane helix</keyword>
<sequence length="405" mass="42670">MTDKESTAFNENEKRATYGLAGIYGSRMLGLFLILPVFALYAEHLASATPVLIGMAIGIYGLTQAVLQIPFGLLSDRIGRKPVIIGGLLLFALGSIIAATADDIGMIIVGRAIQGSGAIAAAVMALLADLTRDSQRTKSMAVVGVTIGFSFTVALIAGPFFNAWIGVPGLFWITAALAIAGILILLLVVPTPEHSSVHSEAEPVPALFGKVLRDTQLLRLDAGIFTLHLVLTALFLALPLTLRDAGLPVEEHTWLYLPVMLLSMGLMVPFVIMAEKKGKMKQVFTAAIGTLGIALLGFWLFSASIWGLGLMLLLFFTGFNLLEATLPSLVSKLAPGAIRGTAMGVYSTSQFSGAFVGGLLGGWVHARFGETSVFLLGAGFILAWLLLAGSMEVPAKADAISPDGR</sequence>
<name>A0A831WDJ3_9GAMM</name>
<dbReference type="Proteomes" id="UP000886339">
    <property type="component" value="Unassembled WGS sequence"/>
</dbReference>
<evidence type="ECO:0000256" key="4">
    <source>
        <dbReference type="ARBA" id="ARBA00022692"/>
    </source>
</evidence>
<feature type="transmembrane region" description="Helical" evidence="7">
    <location>
        <begin position="107"/>
        <end position="128"/>
    </location>
</feature>
<feature type="transmembrane region" description="Helical" evidence="7">
    <location>
        <begin position="222"/>
        <end position="242"/>
    </location>
</feature>
<feature type="transmembrane region" description="Helical" evidence="7">
    <location>
        <begin position="48"/>
        <end position="71"/>
    </location>
</feature>
<dbReference type="Gene3D" id="1.20.1250.20">
    <property type="entry name" value="MFS general substrate transporter like domains"/>
    <property type="match status" value="1"/>
</dbReference>
<feature type="transmembrane region" description="Helical" evidence="7">
    <location>
        <begin position="21"/>
        <end position="42"/>
    </location>
</feature>
<evidence type="ECO:0000259" key="8">
    <source>
        <dbReference type="PROSITE" id="PS50850"/>
    </source>
</evidence>
<reference evidence="9" key="1">
    <citation type="journal article" date="2020" name="mSystems">
        <title>Genome- and Community-Level Interaction Insights into Carbon Utilization and Element Cycling Functions of Hydrothermarchaeota in Hydrothermal Sediment.</title>
        <authorList>
            <person name="Zhou Z."/>
            <person name="Liu Y."/>
            <person name="Xu W."/>
            <person name="Pan J."/>
            <person name="Luo Z.H."/>
            <person name="Li M."/>
        </authorList>
    </citation>
    <scope>NUCLEOTIDE SEQUENCE [LARGE SCALE GENOMIC DNA]</scope>
    <source>
        <strain evidence="9">HyVt-458</strain>
    </source>
</reference>
<comment type="caution">
    <text evidence="9">The sequence shown here is derived from an EMBL/GenBank/DDBJ whole genome shotgun (WGS) entry which is preliminary data.</text>
</comment>
<evidence type="ECO:0000256" key="3">
    <source>
        <dbReference type="ARBA" id="ARBA00022475"/>
    </source>
</evidence>
<feature type="domain" description="Major facilitator superfamily (MFS) profile" evidence="8">
    <location>
        <begin position="1"/>
        <end position="396"/>
    </location>
</feature>
<dbReference type="InterPro" id="IPR036259">
    <property type="entry name" value="MFS_trans_sf"/>
</dbReference>
<evidence type="ECO:0000256" key="1">
    <source>
        <dbReference type="ARBA" id="ARBA00004651"/>
    </source>
</evidence>
<accession>A0A831WDJ3</accession>
<dbReference type="CDD" id="cd17472">
    <property type="entry name" value="MFS_YajR_like"/>
    <property type="match status" value="1"/>
</dbReference>
<gene>
    <name evidence="9" type="ORF">ENJ12_09990</name>
</gene>
<dbReference type="PROSITE" id="PS50850">
    <property type="entry name" value="MFS"/>
    <property type="match status" value="1"/>
</dbReference>
<protein>
    <submittedName>
        <fullName evidence="9">MFS transporter</fullName>
    </submittedName>
</protein>